<evidence type="ECO:0000259" key="2">
    <source>
        <dbReference type="Pfam" id="PF07727"/>
    </source>
</evidence>
<organism evidence="4">
    <name type="scientific">Sesamum radiatum</name>
    <name type="common">Black benniseed</name>
    <dbReference type="NCBI Taxonomy" id="300843"/>
    <lineage>
        <taxon>Eukaryota</taxon>
        <taxon>Viridiplantae</taxon>
        <taxon>Streptophyta</taxon>
        <taxon>Embryophyta</taxon>
        <taxon>Tracheophyta</taxon>
        <taxon>Spermatophyta</taxon>
        <taxon>Magnoliopsida</taxon>
        <taxon>eudicotyledons</taxon>
        <taxon>Gunneridae</taxon>
        <taxon>Pentapetalae</taxon>
        <taxon>asterids</taxon>
        <taxon>lamiids</taxon>
        <taxon>Lamiales</taxon>
        <taxon>Pedaliaceae</taxon>
        <taxon>Sesamum</taxon>
    </lineage>
</organism>
<feature type="domain" description="Retrotransposon Copia-like N-terminal" evidence="3">
    <location>
        <begin position="34"/>
        <end position="80"/>
    </location>
</feature>
<dbReference type="Pfam" id="PF07727">
    <property type="entry name" value="RVT_2"/>
    <property type="match status" value="1"/>
</dbReference>
<name>A0AAW2KYR8_SESRA</name>
<dbReference type="AlphaFoldDB" id="A0AAW2KYR8"/>
<proteinExistence type="predicted"/>
<dbReference type="PANTHER" id="PTHR37610">
    <property type="entry name" value="CCHC-TYPE DOMAIN-CONTAINING PROTEIN"/>
    <property type="match status" value="1"/>
</dbReference>
<dbReference type="InterPro" id="IPR029472">
    <property type="entry name" value="Copia-like_N"/>
</dbReference>
<protein>
    <submittedName>
        <fullName evidence="4">Retrovirus-related Pol polyprotein from transposon RE1</fullName>
    </submittedName>
</protein>
<reference evidence="4" key="2">
    <citation type="journal article" date="2024" name="Plant">
        <title>Genomic evolution and insights into agronomic trait innovations of Sesamum species.</title>
        <authorList>
            <person name="Miao H."/>
            <person name="Wang L."/>
            <person name="Qu L."/>
            <person name="Liu H."/>
            <person name="Sun Y."/>
            <person name="Le M."/>
            <person name="Wang Q."/>
            <person name="Wei S."/>
            <person name="Zheng Y."/>
            <person name="Lin W."/>
            <person name="Duan Y."/>
            <person name="Cao H."/>
            <person name="Xiong S."/>
            <person name="Wang X."/>
            <person name="Wei L."/>
            <person name="Li C."/>
            <person name="Ma Q."/>
            <person name="Ju M."/>
            <person name="Zhao R."/>
            <person name="Li G."/>
            <person name="Mu C."/>
            <person name="Tian Q."/>
            <person name="Mei H."/>
            <person name="Zhang T."/>
            <person name="Gao T."/>
            <person name="Zhang H."/>
        </authorList>
    </citation>
    <scope>NUCLEOTIDE SEQUENCE</scope>
    <source>
        <strain evidence="4">G02</strain>
    </source>
</reference>
<dbReference type="InterPro" id="IPR043502">
    <property type="entry name" value="DNA/RNA_pol_sf"/>
</dbReference>
<feature type="domain" description="Reverse transcriptase Ty1/copia-type" evidence="2">
    <location>
        <begin position="172"/>
        <end position="235"/>
    </location>
</feature>
<dbReference type="SUPFAM" id="SSF56672">
    <property type="entry name" value="DNA/RNA polymerases"/>
    <property type="match status" value="1"/>
</dbReference>
<accession>A0AAW2KYR8</accession>
<dbReference type="CDD" id="cd09272">
    <property type="entry name" value="RNase_HI_RT_Ty1"/>
    <property type="match status" value="1"/>
</dbReference>
<evidence type="ECO:0000313" key="4">
    <source>
        <dbReference type="EMBL" id="KAL0312122.1"/>
    </source>
</evidence>
<dbReference type="Pfam" id="PF14244">
    <property type="entry name" value="Retrotran_gag_3"/>
    <property type="match status" value="1"/>
</dbReference>
<comment type="caution">
    <text evidence="4">The sequence shown here is derived from an EMBL/GenBank/DDBJ whole genome shotgun (WGS) entry which is preliminary data.</text>
</comment>
<sequence length="365" mass="40326">MATEVAESSTGGENARTTPVARSTSRSEVLQLLSSDHPGLILVSSPLDGKNFHAWSRAVRRALGAKSKLGFITGTCVKPTGDPELIEQWTRVDCMVASSLLNAMTKSISNAFIYAKSARSLWIVLNQRYGQSAYSWPLHQLDVNNAFLHGFLDEEVYKSLPDGYSVAPGQHDHCLFIKSVPHGFLALLVYVDDILVMGPSEDLISEVKRYLDDLFTIKDLGYAKYFLGLEIARSVDEHCFPFICRGKVSRHGFCRLSILKDFRISVVTPVPFLCDNQAALHITANPVFHECTKHLDIDCHVVRDQFKAGFILPSFVFSKFQIADLFTKSLPSASLASLLSKLGLLRLSLKGGGVCEEDATLQNRA</sequence>
<reference evidence="4" key="1">
    <citation type="submission" date="2020-06" db="EMBL/GenBank/DDBJ databases">
        <authorList>
            <person name="Li T."/>
            <person name="Hu X."/>
            <person name="Zhang T."/>
            <person name="Song X."/>
            <person name="Zhang H."/>
            <person name="Dai N."/>
            <person name="Sheng W."/>
            <person name="Hou X."/>
            <person name="Wei L."/>
        </authorList>
    </citation>
    <scope>NUCLEOTIDE SEQUENCE</scope>
    <source>
        <strain evidence="4">G02</strain>
        <tissue evidence="4">Leaf</tissue>
    </source>
</reference>
<dbReference type="InterPro" id="IPR013103">
    <property type="entry name" value="RVT_2"/>
</dbReference>
<feature type="region of interest" description="Disordered" evidence="1">
    <location>
        <begin position="1"/>
        <end position="23"/>
    </location>
</feature>
<evidence type="ECO:0000259" key="3">
    <source>
        <dbReference type="Pfam" id="PF14244"/>
    </source>
</evidence>
<gene>
    <name evidence="4" type="ORF">Sradi_5611500</name>
</gene>
<dbReference type="EMBL" id="JACGWJ010000026">
    <property type="protein sequence ID" value="KAL0312122.1"/>
    <property type="molecule type" value="Genomic_DNA"/>
</dbReference>
<evidence type="ECO:0000256" key="1">
    <source>
        <dbReference type="SAM" id="MobiDB-lite"/>
    </source>
</evidence>
<dbReference type="PANTHER" id="PTHR37610:SF40">
    <property type="entry name" value="OS01G0909600 PROTEIN"/>
    <property type="match status" value="1"/>
</dbReference>